<keyword evidence="3" id="KW-1185">Reference proteome</keyword>
<keyword evidence="1" id="KW-0472">Membrane</keyword>
<keyword evidence="1" id="KW-0812">Transmembrane</keyword>
<dbReference type="KEGG" id="amuc:Pan181_15760"/>
<accession>A0A518AKY2</accession>
<protein>
    <submittedName>
        <fullName evidence="2">Uncharacterized protein</fullName>
    </submittedName>
</protein>
<evidence type="ECO:0000313" key="2">
    <source>
        <dbReference type="EMBL" id="QDU55387.1"/>
    </source>
</evidence>
<organism evidence="2 3">
    <name type="scientific">Aeoliella mucimassa</name>
    <dbReference type="NCBI Taxonomy" id="2527972"/>
    <lineage>
        <taxon>Bacteria</taxon>
        <taxon>Pseudomonadati</taxon>
        <taxon>Planctomycetota</taxon>
        <taxon>Planctomycetia</taxon>
        <taxon>Pirellulales</taxon>
        <taxon>Lacipirellulaceae</taxon>
        <taxon>Aeoliella</taxon>
    </lineage>
</organism>
<feature type="transmembrane region" description="Helical" evidence="1">
    <location>
        <begin position="34"/>
        <end position="57"/>
    </location>
</feature>
<keyword evidence="1" id="KW-1133">Transmembrane helix</keyword>
<reference evidence="2 3" key="1">
    <citation type="submission" date="2019-02" db="EMBL/GenBank/DDBJ databases">
        <title>Deep-cultivation of Planctomycetes and their phenomic and genomic characterization uncovers novel biology.</title>
        <authorList>
            <person name="Wiegand S."/>
            <person name="Jogler M."/>
            <person name="Boedeker C."/>
            <person name="Pinto D."/>
            <person name="Vollmers J."/>
            <person name="Rivas-Marin E."/>
            <person name="Kohn T."/>
            <person name="Peeters S.H."/>
            <person name="Heuer A."/>
            <person name="Rast P."/>
            <person name="Oberbeckmann S."/>
            <person name="Bunk B."/>
            <person name="Jeske O."/>
            <person name="Meyerdierks A."/>
            <person name="Storesund J.E."/>
            <person name="Kallscheuer N."/>
            <person name="Luecker S."/>
            <person name="Lage O.M."/>
            <person name="Pohl T."/>
            <person name="Merkel B.J."/>
            <person name="Hornburger P."/>
            <person name="Mueller R.-W."/>
            <person name="Bruemmer F."/>
            <person name="Labrenz M."/>
            <person name="Spormann A.M."/>
            <person name="Op den Camp H."/>
            <person name="Overmann J."/>
            <person name="Amann R."/>
            <person name="Jetten M.S.M."/>
            <person name="Mascher T."/>
            <person name="Medema M.H."/>
            <person name="Devos D.P."/>
            <person name="Kaster A.-K."/>
            <person name="Ovreas L."/>
            <person name="Rohde M."/>
            <person name="Galperin M.Y."/>
            <person name="Jogler C."/>
        </authorList>
    </citation>
    <scope>NUCLEOTIDE SEQUENCE [LARGE SCALE GENOMIC DNA]</scope>
    <source>
        <strain evidence="2 3">Pan181</strain>
    </source>
</reference>
<dbReference type="EMBL" id="CP036278">
    <property type="protein sequence ID" value="QDU55387.1"/>
    <property type="molecule type" value="Genomic_DNA"/>
</dbReference>
<dbReference type="Proteomes" id="UP000315750">
    <property type="component" value="Chromosome"/>
</dbReference>
<dbReference type="AlphaFoldDB" id="A0A518AKY2"/>
<sequence>MSHETRQDEWHPCSSGELSKLTARLERQYRREQVGAFMPVITAAALLIAVVGLGMFWTSDPPVARITCTECHDHFTAYHDHLLGTTPMADPEAHSMQAHLEHCQRCREAFEQQFPGLLADGLHQSGEWLARRDVQLPLAVSLRL</sequence>
<gene>
    <name evidence="2" type="ORF">Pan181_15760</name>
</gene>
<name>A0A518AKY2_9BACT</name>
<evidence type="ECO:0000313" key="3">
    <source>
        <dbReference type="Proteomes" id="UP000315750"/>
    </source>
</evidence>
<proteinExistence type="predicted"/>
<dbReference type="RefSeq" id="WP_145246255.1">
    <property type="nucleotide sequence ID" value="NZ_CP036278.1"/>
</dbReference>
<evidence type="ECO:0000256" key="1">
    <source>
        <dbReference type="SAM" id="Phobius"/>
    </source>
</evidence>
<dbReference type="OrthoDB" id="291665at2"/>